<evidence type="ECO:0000313" key="10">
    <source>
        <dbReference type="Proteomes" id="UP000594468"/>
    </source>
</evidence>
<dbReference type="KEGG" id="pmet:G4Y79_11695"/>
<name>A0A7S8EDL0_9CHLR</name>
<evidence type="ECO:0000256" key="2">
    <source>
        <dbReference type="ARBA" id="ARBA00022475"/>
    </source>
</evidence>
<feature type="transmembrane region" description="Helical" evidence="8">
    <location>
        <begin position="109"/>
        <end position="126"/>
    </location>
</feature>
<feature type="transmembrane region" description="Helical" evidence="8">
    <location>
        <begin position="196"/>
        <end position="215"/>
    </location>
</feature>
<evidence type="ECO:0000256" key="5">
    <source>
        <dbReference type="ARBA" id="ARBA00022692"/>
    </source>
</evidence>
<gene>
    <name evidence="9" type="ORF">G4Y79_11695</name>
</gene>
<keyword evidence="7 8" id="KW-0472">Membrane</keyword>
<protein>
    <submittedName>
        <fullName evidence="9">Glycosyltransferase family 39 protein</fullName>
    </submittedName>
</protein>
<dbReference type="Proteomes" id="UP000594468">
    <property type="component" value="Chromosome"/>
</dbReference>
<evidence type="ECO:0000256" key="1">
    <source>
        <dbReference type="ARBA" id="ARBA00004651"/>
    </source>
</evidence>
<dbReference type="GO" id="GO:0009103">
    <property type="term" value="P:lipopolysaccharide biosynthetic process"/>
    <property type="evidence" value="ECO:0007669"/>
    <property type="project" value="UniProtKB-ARBA"/>
</dbReference>
<feature type="transmembrane region" description="Helical" evidence="8">
    <location>
        <begin position="303"/>
        <end position="319"/>
    </location>
</feature>
<dbReference type="PANTHER" id="PTHR33908:SF11">
    <property type="entry name" value="MEMBRANE PROTEIN"/>
    <property type="match status" value="1"/>
</dbReference>
<dbReference type="PANTHER" id="PTHR33908">
    <property type="entry name" value="MANNOSYLTRANSFERASE YKCB-RELATED"/>
    <property type="match status" value="1"/>
</dbReference>
<keyword evidence="6 8" id="KW-1133">Transmembrane helix</keyword>
<keyword evidence="4 9" id="KW-0808">Transferase</keyword>
<evidence type="ECO:0000256" key="8">
    <source>
        <dbReference type="SAM" id="Phobius"/>
    </source>
</evidence>
<keyword evidence="2" id="KW-1003">Cell membrane</keyword>
<evidence type="ECO:0000256" key="3">
    <source>
        <dbReference type="ARBA" id="ARBA00022676"/>
    </source>
</evidence>
<feature type="transmembrane region" description="Helical" evidence="8">
    <location>
        <begin position="325"/>
        <end position="343"/>
    </location>
</feature>
<dbReference type="GO" id="GO:0005886">
    <property type="term" value="C:plasma membrane"/>
    <property type="evidence" value="ECO:0007669"/>
    <property type="project" value="UniProtKB-SubCell"/>
</dbReference>
<dbReference type="AlphaFoldDB" id="A0A7S8EDL0"/>
<keyword evidence="3" id="KW-0328">Glycosyltransferase</keyword>
<organism evidence="9 10">
    <name type="scientific">Phototrophicus methaneseepsis</name>
    <dbReference type="NCBI Taxonomy" id="2710758"/>
    <lineage>
        <taxon>Bacteria</taxon>
        <taxon>Bacillati</taxon>
        <taxon>Chloroflexota</taxon>
        <taxon>Candidatus Thermofontia</taxon>
        <taxon>Phototrophicales</taxon>
        <taxon>Phototrophicaceae</taxon>
        <taxon>Phototrophicus</taxon>
    </lineage>
</organism>
<feature type="transmembrane region" description="Helical" evidence="8">
    <location>
        <begin position="79"/>
        <end position="97"/>
    </location>
</feature>
<evidence type="ECO:0000256" key="4">
    <source>
        <dbReference type="ARBA" id="ARBA00022679"/>
    </source>
</evidence>
<sequence length="610" mass="69208">MIGFVRQRRAGYAALFLLLIFISRAVLLNRLEMNHDEIWHVWQTSGTLNETMRWLPYDWPPLYFVLLWGWQGLVGSHPVMMRVLSVLLFMLASAWAFRLGKQLFGTDKAGWGLMLAYAALGYTIFLSTYVRAYVLMLLLLPMTLYFALRYFDKPSIWRALLLAMGMAALFYTNLTAVVAFAAIGLTTLILYPRRIWRWWLPGVLAALLALPEILAKAELAGRRNAGLGDTLPPFIDGLVEIYKTHLGHAALVWLVVFIVLAVVLLLRRQMKWRLVLVIAGWLLIVPVLVYALDSVLGFFTPQYAWWVILGLAVLFAWGYSAVTLYGRAALAVFLIAVMLYPATQGERPFDSLSYGGIPTLPFEETLPVVADAMQNGDVILMDPACNCGELYAWDYYQSIYFPQVPQHITEPGDYRRIWYVYRPEQNDEAIQAALEETHVSGKFVGPWELFFRLYEAPPDVAGIAFENGLRFHGVQVMDADGQLQVEPLVYREGEAVHLRLWWSVDELLNADYSVTLQILNADGLLAQDDGAPQLISLDVTQPAPPSQTSQWQPGQYYIEERTIMLPYPTNRAEYMLYLGIYNWQDGIRLEADGTNADTLLPLLPIAVMAW</sequence>
<evidence type="ECO:0000256" key="7">
    <source>
        <dbReference type="ARBA" id="ARBA00023136"/>
    </source>
</evidence>
<evidence type="ECO:0000313" key="9">
    <source>
        <dbReference type="EMBL" id="QPC84996.1"/>
    </source>
</evidence>
<proteinExistence type="predicted"/>
<dbReference type="EMBL" id="CP062983">
    <property type="protein sequence ID" value="QPC84996.1"/>
    <property type="molecule type" value="Genomic_DNA"/>
</dbReference>
<dbReference type="GO" id="GO:0016763">
    <property type="term" value="F:pentosyltransferase activity"/>
    <property type="evidence" value="ECO:0007669"/>
    <property type="project" value="TreeGrafter"/>
</dbReference>
<feature type="transmembrane region" description="Helical" evidence="8">
    <location>
        <begin position="246"/>
        <end position="266"/>
    </location>
</feature>
<accession>A0A7S8EDL0</accession>
<reference evidence="9 10" key="1">
    <citation type="submission" date="2020-02" db="EMBL/GenBank/DDBJ databases">
        <authorList>
            <person name="Zheng R.K."/>
            <person name="Sun C.M."/>
        </authorList>
    </citation>
    <scope>NUCLEOTIDE SEQUENCE [LARGE SCALE GENOMIC DNA]</scope>
    <source>
        <strain evidence="10">rifampicinis</strain>
    </source>
</reference>
<feature type="transmembrane region" description="Helical" evidence="8">
    <location>
        <begin position="160"/>
        <end position="190"/>
    </location>
</feature>
<keyword evidence="5 8" id="KW-0812">Transmembrane</keyword>
<comment type="subcellular location">
    <subcellularLocation>
        <location evidence="1">Cell membrane</location>
        <topology evidence="1">Multi-pass membrane protein</topology>
    </subcellularLocation>
</comment>
<keyword evidence="10" id="KW-1185">Reference proteome</keyword>
<evidence type="ECO:0000256" key="6">
    <source>
        <dbReference type="ARBA" id="ARBA00022989"/>
    </source>
</evidence>
<dbReference type="RefSeq" id="WP_195173059.1">
    <property type="nucleotide sequence ID" value="NZ_CP062983.1"/>
</dbReference>
<dbReference type="InterPro" id="IPR050297">
    <property type="entry name" value="LipidA_mod_glycosyltrf_83"/>
</dbReference>
<feature type="transmembrane region" description="Helical" evidence="8">
    <location>
        <begin position="272"/>
        <end position="291"/>
    </location>
</feature>